<evidence type="ECO:0000256" key="1">
    <source>
        <dbReference type="SAM" id="MobiDB-lite"/>
    </source>
</evidence>
<dbReference type="PROSITE" id="PS51257">
    <property type="entry name" value="PROKAR_LIPOPROTEIN"/>
    <property type="match status" value="1"/>
</dbReference>
<dbReference type="RefSeq" id="WP_099254502.1">
    <property type="nucleotide sequence ID" value="NZ_NHOA01000030.1"/>
</dbReference>
<reference evidence="2 3" key="1">
    <citation type="journal article" date="2014" name="Front. Microbiol.">
        <title>Population and genomic analysis of the genus Halorubrum.</title>
        <authorList>
            <person name="Fullmer M.S."/>
            <person name="Soucy S.M."/>
            <person name="Swithers K.S."/>
            <person name="Makkay A.M."/>
            <person name="Wheeler R."/>
            <person name="Ventosa A."/>
            <person name="Gogarten J.P."/>
            <person name="Papke R.T."/>
        </authorList>
    </citation>
    <scope>NUCLEOTIDE SEQUENCE [LARGE SCALE GENOMIC DNA]</scope>
    <source>
        <strain evidence="2 3">C49</strain>
    </source>
</reference>
<proteinExistence type="predicted"/>
<name>A0A2G1WLB1_9EURY</name>
<dbReference type="OrthoDB" id="167544at2157"/>
<comment type="caution">
    <text evidence="2">The sequence shown here is derived from an EMBL/GenBank/DDBJ whole genome shotgun (WGS) entry which is preliminary data.</text>
</comment>
<feature type="compositionally biased region" description="Acidic residues" evidence="1">
    <location>
        <begin position="34"/>
        <end position="58"/>
    </location>
</feature>
<dbReference type="EMBL" id="NHOA01000030">
    <property type="protein sequence ID" value="PHQ39790.1"/>
    <property type="molecule type" value="Genomic_DNA"/>
</dbReference>
<organism evidence="2 3">
    <name type="scientific">Halorubrum persicum</name>
    <dbReference type="NCBI Taxonomy" id="1383844"/>
    <lineage>
        <taxon>Archaea</taxon>
        <taxon>Methanobacteriati</taxon>
        <taxon>Methanobacteriota</taxon>
        <taxon>Stenosarchaea group</taxon>
        <taxon>Halobacteria</taxon>
        <taxon>Halobacteriales</taxon>
        <taxon>Haloferacaceae</taxon>
        <taxon>Halorubrum</taxon>
    </lineage>
</organism>
<dbReference type="AlphaFoldDB" id="A0A2G1WLB1"/>
<sequence>MTELTRRTAIYGIGSGGVAALAGCTDGTDPGAGDGDDGSDGDGEDGTGDGGDGDDGDDGGSVVTDTAVQQVGVALSGPAWNRESRRGFCVLFTEEDESWWLFDDVPAEVGEFVAATDFDESVLAYVESVGPTTCHNRIAFDEVDVEAGTLSASATVENTAGDDEACGEAITFSGALLRVTADPRPESLRLSVTDGWGETAELTGDEGVRDPARLDGFVRPESDPHTVPAPLDCEDASFGRHPSAYADGVSWGAGGGAGEDGGSALALRVVNPAYDGGDRAEALTFERGDDVRIELTNVSSRPVSVGNHGKYNVEAFTEAGWEDVRGAEDARFDYTDEAISHPPGETVAWEFTMTESGLVADENQPEGLRVCPDLQPGRYRFVFFGAADIAVAFDYVG</sequence>
<keyword evidence="3" id="KW-1185">Reference proteome</keyword>
<protein>
    <submittedName>
        <fullName evidence="2">Uncharacterized protein</fullName>
    </submittedName>
</protein>
<evidence type="ECO:0000313" key="2">
    <source>
        <dbReference type="EMBL" id="PHQ39790.1"/>
    </source>
</evidence>
<dbReference type="Proteomes" id="UP000222824">
    <property type="component" value="Unassembled WGS sequence"/>
</dbReference>
<gene>
    <name evidence="2" type="ORF">DJ69_04505</name>
</gene>
<feature type="region of interest" description="Disordered" evidence="1">
    <location>
        <begin position="21"/>
        <end position="63"/>
    </location>
</feature>
<dbReference type="SUPFAM" id="SSF49503">
    <property type="entry name" value="Cupredoxins"/>
    <property type="match status" value="1"/>
</dbReference>
<accession>A0A2G1WLB1</accession>
<evidence type="ECO:0000313" key="3">
    <source>
        <dbReference type="Proteomes" id="UP000222824"/>
    </source>
</evidence>
<dbReference type="InterPro" id="IPR008972">
    <property type="entry name" value="Cupredoxin"/>
</dbReference>